<evidence type="ECO:0000256" key="1">
    <source>
        <dbReference type="SAM" id="MobiDB-lite"/>
    </source>
</evidence>
<reference evidence="2 3" key="1">
    <citation type="submission" date="2014-04" db="EMBL/GenBank/DDBJ databases">
        <authorList>
            <consortium name="DOE Joint Genome Institute"/>
            <person name="Kuo A."/>
            <person name="Kohler A."/>
            <person name="Jargeat P."/>
            <person name="Nagy L.G."/>
            <person name="Floudas D."/>
            <person name="Copeland A."/>
            <person name="Barry K.W."/>
            <person name="Cichocki N."/>
            <person name="Veneault-Fourrey C."/>
            <person name="LaButti K."/>
            <person name="Lindquist E.A."/>
            <person name="Lipzen A."/>
            <person name="Lundell T."/>
            <person name="Morin E."/>
            <person name="Murat C."/>
            <person name="Sun H."/>
            <person name="Tunlid A."/>
            <person name="Henrissat B."/>
            <person name="Grigoriev I.V."/>
            <person name="Hibbett D.S."/>
            <person name="Martin F."/>
            <person name="Nordberg H.P."/>
            <person name="Cantor M.N."/>
            <person name="Hua S.X."/>
        </authorList>
    </citation>
    <scope>NUCLEOTIDE SEQUENCE [LARGE SCALE GENOMIC DNA]</scope>
    <source>
        <strain evidence="2 3">Ve08.2h10</strain>
    </source>
</reference>
<feature type="compositionally biased region" description="Acidic residues" evidence="1">
    <location>
        <begin position="212"/>
        <end position="229"/>
    </location>
</feature>
<feature type="region of interest" description="Disordered" evidence="1">
    <location>
        <begin position="1"/>
        <end position="108"/>
    </location>
</feature>
<dbReference type="EMBL" id="KN826220">
    <property type="protein sequence ID" value="KIK79659.1"/>
    <property type="molecule type" value="Genomic_DNA"/>
</dbReference>
<organism evidence="2 3">
    <name type="scientific">Paxillus rubicundulus Ve08.2h10</name>
    <dbReference type="NCBI Taxonomy" id="930991"/>
    <lineage>
        <taxon>Eukaryota</taxon>
        <taxon>Fungi</taxon>
        <taxon>Dikarya</taxon>
        <taxon>Basidiomycota</taxon>
        <taxon>Agaricomycotina</taxon>
        <taxon>Agaricomycetes</taxon>
        <taxon>Agaricomycetidae</taxon>
        <taxon>Boletales</taxon>
        <taxon>Paxilineae</taxon>
        <taxon>Paxillaceae</taxon>
        <taxon>Paxillus</taxon>
    </lineage>
</organism>
<proteinExistence type="predicted"/>
<evidence type="ECO:0000313" key="2">
    <source>
        <dbReference type="EMBL" id="KIK79659.1"/>
    </source>
</evidence>
<dbReference type="Proteomes" id="UP000054538">
    <property type="component" value="Unassembled WGS sequence"/>
</dbReference>
<feature type="compositionally biased region" description="Basic and acidic residues" evidence="1">
    <location>
        <begin position="7"/>
        <end position="28"/>
    </location>
</feature>
<feature type="region of interest" description="Disordered" evidence="1">
    <location>
        <begin position="212"/>
        <end position="232"/>
    </location>
</feature>
<dbReference type="HOGENOM" id="CLU_847591_0_0_1"/>
<sequence length="328" mass="35749">MPKPKCMHAEVEAEKSAKESVKKAKKDQCMSAVQSAAQIEHQSRQQQEQDDAQANHPPEMPSQKVPRAKAKKKDIQAVQSVNLNSSSRNSDLDIEMDDGTELESNDRNLEEFEVVPSTKKKKTQLHDDVATARLLLLKPTSGNSTKGMTVLDNTTMTKGKKVTKIGGLRNSSLGVASPASKTMWPGAAGFSGTHSRSVSMLSVSSDGMIAEDEQDEPEEIDGISDDEGEKGERAALTNDVKPVRYFGAGTDKPKIHSLTIVAPNTHTPGLVPLNTSDGQKRRLKKSEISLKDLHPIYLNGFRVSYTPALRELCGTLAPWETPSEADIY</sequence>
<dbReference type="AlphaFoldDB" id="A0A0D0DF67"/>
<feature type="compositionally biased region" description="Low complexity" evidence="1">
    <location>
        <begin position="36"/>
        <end position="46"/>
    </location>
</feature>
<dbReference type="InParanoid" id="A0A0D0DF67"/>
<gene>
    <name evidence="2" type="ORF">PAXRUDRAFT_16224</name>
</gene>
<feature type="compositionally biased region" description="Acidic residues" evidence="1">
    <location>
        <begin position="92"/>
        <end position="103"/>
    </location>
</feature>
<evidence type="ECO:0000313" key="3">
    <source>
        <dbReference type="Proteomes" id="UP000054538"/>
    </source>
</evidence>
<feature type="compositionally biased region" description="Low complexity" evidence="1">
    <location>
        <begin position="80"/>
        <end position="89"/>
    </location>
</feature>
<name>A0A0D0DF67_9AGAM</name>
<keyword evidence="3" id="KW-1185">Reference proteome</keyword>
<accession>A0A0D0DF67</accession>
<reference evidence="3" key="2">
    <citation type="submission" date="2015-01" db="EMBL/GenBank/DDBJ databases">
        <title>Evolutionary Origins and Diversification of the Mycorrhizal Mutualists.</title>
        <authorList>
            <consortium name="DOE Joint Genome Institute"/>
            <consortium name="Mycorrhizal Genomics Consortium"/>
            <person name="Kohler A."/>
            <person name="Kuo A."/>
            <person name="Nagy L.G."/>
            <person name="Floudas D."/>
            <person name="Copeland A."/>
            <person name="Barry K.W."/>
            <person name="Cichocki N."/>
            <person name="Veneault-Fourrey C."/>
            <person name="LaButti K."/>
            <person name="Lindquist E.A."/>
            <person name="Lipzen A."/>
            <person name="Lundell T."/>
            <person name="Morin E."/>
            <person name="Murat C."/>
            <person name="Riley R."/>
            <person name="Ohm R."/>
            <person name="Sun H."/>
            <person name="Tunlid A."/>
            <person name="Henrissat B."/>
            <person name="Grigoriev I.V."/>
            <person name="Hibbett D.S."/>
            <person name="Martin F."/>
        </authorList>
    </citation>
    <scope>NUCLEOTIDE SEQUENCE [LARGE SCALE GENOMIC DNA]</scope>
    <source>
        <strain evidence="3">Ve08.2h10</strain>
    </source>
</reference>
<protein>
    <submittedName>
        <fullName evidence="2">Uncharacterized protein</fullName>
    </submittedName>
</protein>